<gene>
    <name evidence="2" type="ORF">V1633_07545</name>
</gene>
<organism evidence="2 3">
    <name type="scientific">Plantactinospora sonchi</name>
    <dbReference type="NCBI Taxonomy" id="1544735"/>
    <lineage>
        <taxon>Bacteria</taxon>
        <taxon>Bacillati</taxon>
        <taxon>Actinomycetota</taxon>
        <taxon>Actinomycetes</taxon>
        <taxon>Micromonosporales</taxon>
        <taxon>Micromonosporaceae</taxon>
        <taxon>Plantactinospora</taxon>
    </lineage>
</organism>
<protein>
    <recommendedName>
        <fullName evidence="4">PknH-like extracellular domain-containing protein</fullName>
    </recommendedName>
</protein>
<dbReference type="EMBL" id="JAZGQK010000006">
    <property type="protein sequence ID" value="MEE6258347.1"/>
    <property type="molecule type" value="Genomic_DNA"/>
</dbReference>
<feature type="region of interest" description="Disordered" evidence="1">
    <location>
        <begin position="66"/>
        <end position="115"/>
    </location>
</feature>
<evidence type="ECO:0000313" key="3">
    <source>
        <dbReference type="Proteomes" id="UP001332243"/>
    </source>
</evidence>
<reference evidence="2 3" key="1">
    <citation type="submission" date="2024-01" db="EMBL/GenBank/DDBJ databases">
        <title>Genome insights into Plantactinospora sonchi sp. nov.</title>
        <authorList>
            <person name="Wang L."/>
        </authorList>
    </citation>
    <scope>NUCLEOTIDE SEQUENCE [LARGE SCALE GENOMIC DNA]</scope>
    <source>
        <strain evidence="2 3">NEAU-QY2</strain>
    </source>
</reference>
<sequence>MPDPLFDDLYRETEQLRWAPADQVRRRGARLARRRAVTALAAASVLVLSGGVGAYNALADEGPEAPNLVATAPTGKVPSPPPATPTETPTPGGGRNTGDPLPPGGAGGPGTAIPGAAFLQAPDLPSGYQLDKRGHGGDWTVQALSTVCGNQWAAAGISETASAERYFSTGREHLQQRIERYAGTDAHRYVPVLRSNLQGCREYEVTVRDVRLPGDEALVVGTADNSGWLVLRRGDLVTQVAVDDITDPAALGELAGRAADRLCAGTASC</sequence>
<evidence type="ECO:0000256" key="1">
    <source>
        <dbReference type="SAM" id="MobiDB-lite"/>
    </source>
</evidence>
<keyword evidence="3" id="KW-1185">Reference proteome</keyword>
<evidence type="ECO:0000313" key="2">
    <source>
        <dbReference type="EMBL" id="MEE6258347.1"/>
    </source>
</evidence>
<dbReference type="RefSeq" id="WP_331213465.1">
    <property type="nucleotide sequence ID" value="NZ_JAZGQK010000006.1"/>
</dbReference>
<accession>A0ABU7RPD1</accession>
<evidence type="ECO:0008006" key="4">
    <source>
        <dbReference type="Google" id="ProtNLM"/>
    </source>
</evidence>
<dbReference type="Proteomes" id="UP001332243">
    <property type="component" value="Unassembled WGS sequence"/>
</dbReference>
<comment type="caution">
    <text evidence="2">The sequence shown here is derived from an EMBL/GenBank/DDBJ whole genome shotgun (WGS) entry which is preliminary data.</text>
</comment>
<proteinExistence type="predicted"/>
<name>A0ABU7RPD1_9ACTN</name>